<evidence type="ECO:0000313" key="2">
    <source>
        <dbReference type="Proteomes" id="UP001060215"/>
    </source>
</evidence>
<reference evidence="1 2" key="1">
    <citation type="journal article" date="2022" name="Plant J.">
        <title>Chromosome-level genome of Camellia lanceoleosa provides a valuable resource for understanding genome evolution and self-incompatibility.</title>
        <authorList>
            <person name="Gong W."/>
            <person name="Xiao S."/>
            <person name="Wang L."/>
            <person name="Liao Z."/>
            <person name="Chang Y."/>
            <person name="Mo W."/>
            <person name="Hu G."/>
            <person name="Li W."/>
            <person name="Zhao G."/>
            <person name="Zhu H."/>
            <person name="Hu X."/>
            <person name="Ji K."/>
            <person name="Xiang X."/>
            <person name="Song Q."/>
            <person name="Yuan D."/>
            <person name="Jin S."/>
            <person name="Zhang L."/>
        </authorList>
    </citation>
    <scope>NUCLEOTIDE SEQUENCE [LARGE SCALE GENOMIC DNA]</scope>
    <source>
        <strain evidence="1">SQ_2022a</strain>
    </source>
</reference>
<organism evidence="1 2">
    <name type="scientific">Camellia lanceoleosa</name>
    <dbReference type="NCBI Taxonomy" id="1840588"/>
    <lineage>
        <taxon>Eukaryota</taxon>
        <taxon>Viridiplantae</taxon>
        <taxon>Streptophyta</taxon>
        <taxon>Embryophyta</taxon>
        <taxon>Tracheophyta</taxon>
        <taxon>Spermatophyta</taxon>
        <taxon>Magnoliopsida</taxon>
        <taxon>eudicotyledons</taxon>
        <taxon>Gunneridae</taxon>
        <taxon>Pentapetalae</taxon>
        <taxon>asterids</taxon>
        <taxon>Ericales</taxon>
        <taxon>Theaceae</taxon>
        <taxon>Camellia</taxon>
    </lineage>
</organism>
<name>A0ACC0G631_9ERIC</name>
<dbReference type="Proteomes" id="UP001060215">
    <property type="component" value="Chromosome 10"/>
</dbReference>
<gene>
    <name evidence="1" type="ORF">LOK49_LG10G02670</name>
</gene>
<accession>A0ACC0G631</accession>
<comment type="caution">
    <text evidence="1">The sequence shown here is derived from an EMBL/GenBank/DDBJ whole genome shotgun (WGS) entry which is preliminary data.</text>
</comment>
<sequence length="165" mass="18959">MNNGLMLVTTLIGTVNYAALFTLPGGYDQENTSKTYGQPVLLIQKDTHDDIVKFLWYISIALFSPLFALVAMLSIQLSQFRSNDFYIAFPFKYVVATTTLGCCTIFTITACFQAYILDRISFNRHFYMWPASVMMVLVYVDALFLTFHYMFFVIRCSLAYKGQEM</sequence>
<proteinExistence type="predicted"/>
<keyword evidence="2" id="KW-1185">Reference proteome</keyword>
<dbReference type="EMBL" id="CM045767">
    <property type="protein sequence ID" value="KAI7996500.1"/>
    <property type="molecule type" value="Genomic_DNA"/>
</dbReference>
<evidence type="ECO:0000313" key="1">
    <source>
        <dbReference type="EMBL" id="KAI7996500.1"/>
    </source>
</evidence>
<protein>
    <submittedName>
        <fullName evidence="1">Uncharacterized protein</fullName>
    </submittedName>
</protein>